<name>A0ABV6RRA3_9GAMM</name>
<keyword evidence="1" id="KW-0472">Membrane</keyword>
<dbReference type="EMBL" id="JBHLTG010000003">
    <property type="protein sequence ID" value="MFC0679321.1"/>
    <property type="molecule type" value="Genomic_DNA"/>
</dbReference>
<feature type="transmembrane region" description="Helical" evidence="1">
    <location>
        <begin position="272"/>
        <end position="293"/>
    </location>
</feature>
<keyword evidence="3" id="KW-1185">Reference proteome</keyword>
<evidence type="ECO:0000256" key="1">
    <source>
        <dbReference type="SAM" id="Phobius"/>
    </source>
</evidence>
<gene>
    <name evidence="2" type="ORF">ACFFGH_15915</name>
</gene>
<keyword evidence="1" id="KW-1133">Transmembrane helix</keyword>
<reference evidence="2 3" key="1">
    <citation type="submission" date="2024-09" db="EMBL/GenBank/DDBJ databases">
        <authorList>
            <person name="Sun Q."/>
            <person name="Mori K."/>
        </authorList>
    </citation>
    <scope>NUCLEOTIDE SEQUENCE [LARGE SCALE GENOMIC DNA]</scope>
    <source>
        <strain evidence="2 3">KCTC 23076</strain>
    </source>
</reference>
<evidence type="ECO:0008006" key="4">
    <source>
        <dbReference type="Google" id="ProtNLM"/>
    </source>
</evidence>
<organism evidence="2 3">
    <name type="scientific">Lysobacter korlensis</name>
    <dbReference type="NCBI Taxonomy" id="553636"/>
    <lineage>
        <taxon>Bacteria</taxon>
        <taxon>Pseudomonadati</taxon>
        <taxon>Pseudomonadota</taxon>
        <taxon>Gammaproteobacteria</taxon>
        <taxon>Lysobacterales</taxon>
        <taxon>Lysobacteraceae</taxon>
        <taxon>Lysobacter</taxon>
    </lineage>
</organism>
<accession>A0ABV6RRA3</accession>
<evidence type="ECO:0000313" key="3">
    <source>
        <dbReference type="Proteomes" id="UP001589896"/>
    </source>
</evidence>
<sequence length="343" mass="35675">MSAKRFLTVCVAAGLLLIGLLAAMLMWQRARVLSAHDAQLSEQVRAAQRVVETQHRDALRMRAEQVADDPAFAGYVEQAMGGALPGMPVDTTSIADLLRERQNQLGHSASAVLDRNGRIIAATADLAPSGTLQGDPVFERARAGLTASTGIRVQGEGLAHTAVLPLAAVGVSEGFLLVASPVDLRFAQSIASATGTDVILKKTGSPHPVASTLGTTSLDAATKASLSTAASARIAGAKRPVLRFPLLDSSVAQLIVVAPDAPRAALAGALTVPWLLLGAALLTALAAAAWSLWRFVLQPAEEVATRLDRASGGDYRLQFPEGEAGAMVPLASAFNRLMVSLRS</sequence>
<comment type="caution">
    <text evidence="2">The sequence shown here is derived from an EMBL/GenBank/DDBJ whole genome shotgun (WGS) entry which is preliminary data.</text>
</comment>
<dbReference type="RefSeq" id="WP_386669959.1">
    <property type="nucleotide sequence ID" value="NZ_JBHLTG010000003.1"/>
</dbReference>
<evidence type="ECO:0000313" key="2">
    <source>
        <dbReference type="EMBL" id="MFC0679321.1"/>
    </source>
</evidence>
<dbReference type="Proteomes" id="UP001589896">
    <property type="component" value="Unassembled WGS sequence"/>
</dbReference>
<protein>
    <recommendedName>
        <fullName evidence="4">HAMP domain-containing protein</fullName>
    </recommendedName>
</protein>
<proteinExistence type="predicted"/>
<keyword evidence="1" id="KW-0812">Transmembrane</keyword>